<gene>
    <name evidence="1" type="ORF">NCTC10638_01826</name>
</gene>
<dbReference type="AlphaFoldDB" id="A0A378MWN9"/>
<proteinExistence type="predicted"/>
<reference evidence="1 2" key="1">
    <citation type="submission" date="2018-06" db="EMBL/GenBank/DDBJ databases">
        <authorList>
            <consortium name="Pathogen Informatics"/>
            <person name="Doyle S."/>
        </authorList>
    </citation>
    <scope>NUCLEOTIDE SEQUENCE [LARGE SCALE GENOMIC DNA]</scope>
    <source>
        <strain evidence="1 2">NCTC10638</strain>
    </source>
</reference>
<sequence>MKTLEMRLMKRASMIFKCGMCLDRSFLCHLKIVFLTKYSKSNSHSQDSQKINESLEWLNEKNYGELYSSFLIAVGVKEFLDKGFIPNDNYRDIIALLPVALYVFHLRSLKHIKNLESNSYLDEEGRDTVNKYKAFFSIFEAEIRDATCICDNKIVTINGEVCCDIKEVARKIVIEFLNEVDIGNKVKFYYPDERHELFVELLIVLATLRIYRNRNIFFFEKGFFNFFPEFITILGTGAFNGFLDFPSLVGKVFPEIIDTINEGLDLDIAIENFEVLSQEEMTECMGLYEQALIKKAEEGEIGLLNVDEINSFYEDNSELILLAKQPMVEEIIPKPDSKASSAILKFFDSNSNILIAKLKESGLQLSAVALQNDQNIARVANVVYNLLPAW</sequence>
<dbReference type="EMBL" id="UGPN01000002">
    <property type="protein sequence ID" value="STY60620.1"/>
    <property type="molecule type" value="Genomic_DNA"/>
</dbReference>
<dbReference type="STRING" id="75985.WC39_10370"/>
<name>A0A378MWN9_MANHA</name>
<dbReference type="Proteomes" id="UP000254802">
    <property type="component" value="Unassembled WGS sequence"/>
</dbReference>
<protein>
    <submittedName>
        <fullName evidence="1">Uncharacterized protein</fullName>
    </submittedName>
</protein>
<accession>A0A378MWN9</accession>
<evidence type="ECO:0000313" key="1">
    <source>
        <dbReference type="EMBL" id="STY60620.1"/>
    </source>
</evidence>
<evidence type="ECO:0000313" key="2">
    <source>
        <dbReference type="Proteomes" id="UP000254802"/>
    </source>
</evidence>
<organism evidence="1 2">
    <name type="scientific">Mannheimia haemolytica</name>
    <name type="common">Pasteurella haemolytica</name>
    <dbReference type="NCBI Taxonomy" id="75985"/>
    <lineage>
        <taxon>Bacteria</taxon>
        <taxon>Pseudomonadati</taxon>
        <taxon>Pseudomonadota</taxon>
        <taxon>Gammaproteobacteria</taxon>
        <taxon>Pasteurellales</taxon>
        <taxon>Pasteurellaceae</taxon>
        <taxon>Mannheimia</taxon>
    </lineage>
</organism>